<organism evidence="1 2">
    <name type="scientific">Scortum barcoo</name>
    <name type="common">barcoo grunter</name>
    <dbReference type="NCBI Taxonomy" id="214431"/>
    <lineage>
        <taxon>Eukaryota</taxon>
        <taxon>Metazoa</taxon>
        <taxon>Chordata</taxon>
        <taxon>Craniata</taxon>
        <taxon>Vertebrata</taxon>
        <taxon>Euteleostomi</taxon>
        <taxon>Actinopterygii</taxon>
        <taxon>Neopterygii</taxon>
        <taxon>Teleostei</taxon>
        <taxon>Neoteleostei</taxon>
        <taxon>Acanthomorphata</taxon>
        <taxon>Eupercaria</taxon>
        <taxon>Centrarchiformes</taxon>
        <taxon>Terapontoidei</taxon>
        <taxon>Terapontidae</taxon>
        <taxon>Scortum</taxon>
    </lineage>
</organism>
<sequence>MDKMMSEVESWQRDPESFLRRQVLNPERTTAAPDEDVFVLIVEGFLIFNYRPLNDLFDKRYFLEIPNDICKRRRSSRIYTPPDPPGFFDEYVWPMYLKNRQEMENMVSGIVFLDGLKPKEELLADVCEDVCQGIERLRMWSHHKSSIYPPIPNKPHLVSVNLIAIMFPAHHSPYYMQGPTKRHFVASDVLCDSKGLPTKLNQEAVNDRPVIGILTQLVSDDVMKPFGSTYIPASYVKYIESGGSRVMPIRLTLTTKEYENIFRQINGLLFIGGAADLETSDFARVAKIFYRLALRANDAGDFFPIWGTCMGMQLLTVLVAGENLLTNTTAENVALPLNLTTEAGSSRMFEGFPNELMKALTQEPLTGNFHHYGVTVQTFQENAKLQGFFSLLSTNVAENGAHFVSTLEGKRYPFCPTEYSGGTQRTRCFCLPHLSLSWQADGGSPCALRPRFLRPPGLRLVGKHDSDPAGEDSPCGALMHPFQWCNGCFCGLGLVYSNKSCTMPPITFQDLPLNIYMVIFGTGIFVFILSLIFCCYFISKLRHQAQSERFGYREVILKGDPKKLSLHGQTCAVCLEDFKVKDELGVLPCQHAFHRKCLVKWLEVRCVCPMCNKPIAGPPEQHHSIGTLLDELV</sequence>
<reference evidence="1" key="1">
    <citation type="submission" date="2022-04" db="EMBL/GenBank/DDBJ databases">
        <title>Jade perch genome.</title>
        <authorList>
            <person name="Chao B."/>
        </authorList>
    </citation>
    <scope>NUCLEOTIDE SEQUENCE</scope>
    <source>
        <strain evidence="1">CB-2022</strain>
    </source>
</reference>
<gene>
    <name evidence="1" type="ORF">L3Q82_023193</name>
</gene>
<accession>A0ACB8WYZ5</accession>
<evidence type="ECO:0000313" key="2">
    <source>
        <dbReference type="Proteomes" id="UP000831701"/>
    </source>
</evidence>
<evidence type="ECO:0000313" key="1">
    <source>
        <dbReference type="EMBL" id="KAI3372729.1"/>
    </source>
</evidence>
<protein>
    <submittedName>
        <fullName evidence="1">Uncharacterized protein</fullName>
    </submittedName>
</protein>
<dbReference type="Proteomes" id="UP000831701">
    <property type="component" value="Chromosome 5"/>
</dbReference>
<comment type="caution">
    <text evidence="1">The sequence shown here is derived from an EMBL/GenBank/DDBJ whole genome shotgun (WGS) entry which is preliminary data.</text>
</comment>
<name>A0ACB8WYZ5_9TELE</name>
<dbReference type="EMBL" id="CM041535">
    <property type="protein sequence ID" value="KAI3372729.1"/>
    <property type="molecule type" value="Genomic_DNA"/>
</dbReference>
<proteinExistence type="predicted"/>
<keyword evidence="2" id="KW-1185">Reference proteome</keyword>